<dbReference type="InterPro" id="IPR009000">
    <property type="entry name" value="Transl_B-barrel_sf"/>
</dbReference>
<dbReference type="InterPro" id="IPR000597">
    <property type="entry name" value="Ribosomal_uL3"/>
</dbReference>
<dbReference type="FunFam" id="2.40.30.10:FF:000047">
    <property type="entry name" value="50S ribosomal protein L3"/>
    <property type="match status" value="1"/>
</dbReference>
<evidence type="ECO:0000256" key="5">
    <source>
        <dbReference type="ARBA" id="ARBA00023274"/>
    </source>
</evidence>
<protein>
    <recommendedName>
        <fullName evidence="6 7">Large ribosomal subunit protein uL3</fullName>
    </recommendedName>
</protein>
<evidence type="ECO:0000256" key="6">
    <source>
        <dbReference type="ARBA" id="ARBA00035243"/>
    </source>
</evidence>
<sequence>MAALLGRKVGMTAYITDSGEYVPCTVIEAGPCPVVLRRTLERDGYEAVQLAFDPIPERKVNRPLRGHFAKAGVQPHRYLREFRGISADVGQVLTVEQFAPGDRVKVSATSIGRGFQGVVKRHHFGGVGMATHGQSDRTRAPGSIGASSFPSRVFPGMRMAGRMGGRRTTIRNLEVLQVLPEENLLLVKGSIPGAPNALVEIVKLS</sequence>
<comment type="subunit">
    <text evidence="7">Part of the 50S ribosomal subunit. Forms a cluster with proteins L14 and L19.</text>
</comment>
<evidence type="ECO:0000256" key="2">
    <source>
        <dbReference type="ARBA" id="ARBA00022730"/>
    </source>
</evidence>
<evidence type="ECO:0000256" key="1">
    <source>
        <dbReference type="ARBA" id="ARBA00006540"/>
    </source>
</evidence>
<keyword evidence="3 7" id="KW-0694">RNA-binding</keyword>
<evidence type="ECO:0000256" key="7">
    <source>
        <dbReference type="HAMAP-Rule" id="MF_01325"/>
    </source>
</evidence>
<dbReference type="HAMAP" id="MF_01325_B">
    <property type="entry name" value="Ribosomal_uL3_B"/>
    <property type="match status" value="1"/>
</dbReference>
<keyword evidence="4 7" id="KW-0689">Ribosomal protein</keyword>
<dbReference type="EMBL" id="AP011709">
    <property type="protein sequence ID" value="BAL55096.1"/>
    <property type="molecule type" value="Genomic_DNA"/>
</dbReference>
<evidence type="ECO:0000256" key="4">
    <source>
        <dbReference type="ARBA" id="ARBA00022980"/>
    </source>
</evidence>
<dbReference type="NCBIfam" id="TIGR03625">
    <property type="entry name" value="L3_bact"/>
    <property type="match status" value="1"/>
</dbReference>
<evidence type="ECO:0000313" key="8">
    <source>
        <dbReference type="EMBL" id="BAL55096.1"/>
    </source>
</evidence>
<reference evidence="8" key="2">
    <citation type="journal article" date="2012" name="PLoS ONE">
        <title>A Deeply Branching Thermophilic Bacterium with an Ancient Acetyl-CoA Pathway Dominates a Subsurface Ecosystem.</title>
        <authorList>
            <person name="Takami H."/>
            <person name="Noguchi H."/>
            <person name="Takaki Y."/>
            <person name="Uchiyama I."/>
            <person name="Toyoda A."/>
            <person name="Nishi S."/>
            <person name="Chee G.-J."/>
            <person name="Arai W."/>
            <person name="Nunoura T."/>
            <person name="Itoh T."/>
            <person name="Hattori M."/>
            <person name="Takai K."/>
        </authorList>
    </citation>
    <scope>NUCLEOTIDE SEQUENCE</scope>
</reference>
<evidence type="ECO:0000256" key="3">
    <source>
        <dbReference type="ARBA" id="ARBA00022884"/>
    </source>
</evidence>
<gene>
    <name evidence="7" type="primary">rplC</name>
    <name evidence="8" type="ORF">HGMM_F23B02C35</name>
</gene>
<comment type="similarity">
    <text evidence="1 7">Belongs to the universal ribosomal protein uL3 family.</text>
</comment>
<dbReference type="PANTHER" id="PTHR11229">
    <property type="entry name" value="50S RIBOSOMAL PROTEIN L3"/>
    <property type="match status" value="1"/>
</dbReference>
<dbReference type="Gene3D" id="3.30.160.810">
    <property type="match status" value="1"/>
</dbReference>
<accession>H5SG10</accession>
<dbReference type="GO" id="GO:0022625">
    <property type="term" value="C:cytosolic large ribosomal subunit"/>
    <property type="evidence" value="ECO:0007669"/>
    <property type="project" value="TreeGrafter"/>
</dbReference>
<dbReference type="GO" id="GO:0019843">
    <property type="term" value="F:rRNA binding"/>
    <property type="evidence" value="ECO:0007669"/>
    <property type="project" value="UniProtKB-UniRule"/>
</dbReference>
<dbReference type="PANTHER" id="PTHR11229:SF16">
    <property type="entry name" value="LARGE RIBOSOMAL SUBUNIT PROTEIN UL3C"/>
    <property type="match status" value="1"/>
</dbReference>
<name>H5SG10_9BACT</name>
<proteinExistence type="inferred from homology"/>
<dbReference type="Gene3D" id="2.40.30.10">
    <property type="entry name" value="Translation factors"/>
    <property type="match status" value="1"/>
</dbReference>
<keyword evidence="5 7" id="KW-0687">Ribonucleoprotein</keyword>
<dbReference type="FunFam" id="3.30.160.810:FF:000001">
    <property type="entry name" value="50S ribosomal protein L3"/>
    <property type="match status" value="1"/>
</dbReference>
<dbReference type="GO" id="GO:0006412">
    <property type="term" value="P:translation"/>
    <property type="evidence" value="ECO:0007669"/>
    <property type="project" value="UniProtKB-UniRule"/>
</dbReference>
<dbReference type="AlphaFoldDB" id="H5SG10"/>
<keyword evidence="2 7" id="KW-0699">rRNA-binding</keyword>
<comment type="function">
    <text evidence="7">One of the primary rRNA binding proteins, it binds directly near the 3'-end of the 23S rRNA, where it nucleates assembly of the 50S subunit.</text>
</comment>
<dbReference type="Pfam" id="PF00297">
    <property type="entry name" value="Ribosomal_L3"/>
    <property type="match status" value="1"/>
</dbReference>
<organism evidence="8">
    <name type="scientific">uncultured Bacteroidota bacterium</name>
    <dbReference type="NCBI Taxonomy" id="152509"/>
    <lineage>
        <taxon>Bacteria</taxon>
        <taxon>Pseudomonadati</taxon>
        <taxon>Bacteroidota</taxon>
        <taxon>environmental samples</taxon>
    </lineage>
</organism>
<dbReference type="InterPro" id="IPR019927">
    <property type="entry name" value="Ribosomal_uL3_bac/org-type"/>
</dbReference>
<reference evidence="8" key="1">
    <citation type="journal article" date="2005" name="Environ. Microbiol.">
        <title>Genetic and functional properties of uncultivated thermophilic crenarchaeotes from a subsurface gold mine as revealed by analysis of genome fragments.</title>
        <authorList>
            <person name="Nunoura T."/>
            <person name="Hirayama H."/>
            <person name="Takami H."/>
            <person name="Oida H."/>
            <person name="Nishi S."/>
            <person name="Shimamura S."/>
            <person name="Suzuki Y."/>
            <person name="Inagaki F."/>
            <person name="Takai K."/>
            <person name="Nealson K.H."/>
            <person name="Horikoshi K."/>
        </authorList>
    </citation>
    <scope>NUCLEOTIDE SEQUENCE</scope>
</reference>
<dbReference type="SUPFAM" id="SSF50447">
    <property type="entry name" value="Translation proteins"/>
    <property type="match status" value="1"/>
</dbReference>
<dbReference type="GO" id="GO:0003735">
    <property type="term" value="F:structural constituent of ribosome"/>
    <property type="evidence" value="ECO:0007669"/>
    <property type="project" value="UniProtKB-UniRule"/>
</dbReference>